<keyword evidence="3" id="KW-0813">Transport</keyword>
<dbReference type="AlphaFoldDB" id="A0A949K423"/>
<evidence type="ECO:0000256" key="3">
    <source>
        <dbReference type="ARBA" id="ARBA00022448"/>
    </source>
</evidence>
<dbReference type="PRINTS" id="PR00421">
    <property type="entry name" value="THIOREDOXIN"/>
</dbReference>
<dbReference type="Gene3D" id="3.40.30.10">
    <property type="entry name" value="Glutaredoxin"/>
    <property type="match status" value="1"/>
</dbReference>
<evidence type="ECO:0000256" key="2">
    <source>
        <dbReference type="ARBA" id="ARBA00020570"/>
    </source>
</evidence>
<sequence length="109" mass="12342">MSAITITEENFTQKTKGSIPLLVDFWAPWCGYCRAIAPAVEQLAQDYESRIIVGKINIDEQMKIAEKYQIMTIPTLILFKDGNASQPLVAPKNRSQIETWLKEQGVQLD</sequence>
<dbReference type="GO" id="GO:0045454">
    <property type="term" value="P:cell redox homeostasis"/>
    <property type="evidence" value="ECO:0007669"/>
    <property type="project" value="TreeGrafter"/>
</dbReference>
<dbReference type="CDD" id="cd02947">
    <property type="entry name" value="TRX_family"/>
    <property type="match status" value="1"/>
</dbReference>
<evidence type="ECO:0000313" key="13">
    <source>
        <dbReference type="Proteomes" id="UP000712157"/>
    </source>
</evidence>
<keyword evidence="13" id="KW-1185">Reference proteome</keyword>
<evidence type="ECO:0000256" key="10">
    <source>
        <dbReference type="PIRSR" id="PIRSR000077-4"/>
    </source>
</evidence>
<dbReference type="GO" id="GO:0005829">
    <property type="term" value="C:cytosol"/>
    <property type="evidence" value="ECO:0007669"/>
    <property type="project" value="TreeGrafter"/>
</dbReference>
<dbReference type="PROSITE" id="PS51352">
    <property type="entry name" value="THIOREDOXIN_2"/>
    <property type="match status" value="1"/>
</dbReference>
<comment type="similarity">
    <text evidence="1 8">Belongs to the thioredoxin family.</text>
</comment>
<evidence type="ECO:0000256" key="1">
    <source>
        <dbReference type="ARBA" id="ARBA00008987"/>
    </source>
</evidence>
<evidence type="ECO:0000256" key="6">
    <source>
        <dbReference type="ARBA" id="ARBA00023284"/>
    </source>
</evidence>
<name>A0A949K423_9FIRM</name>
<evidence type="ECO:0000256" key="9">
    <source>
        <dbReference type="PIRSR" id="PIRSR000077-1"/>
    </source>
</evidence>
<feature type="site" description="Contributes to redox potential value" evidence="9">
    <location>
        <position position="31"/>
    </location>
</feature>
<feature type="active site" description="Nucleophile" evidence="9">
    <location>
        <position position="33"/>
    </location>
</feature>
<evidence type="ECO:0000256" key="8">
    <source>
        <dbReference type="PIRNR" id="PIRNR000077"/>
    </source>
</evidence>
<reference evidence="12" key="1">
    <citation type="submission" date="2021-06" db="EMBL/GenBank/DDBJ databases">
        <title>Description of novel taxa of the family Lachnospiraceae.</title>
        <authorList>
            <person name="Chaplin A.V."/>
            <person name="Sokolova S.R."/>
            <person name="Pikina A.P."/>
            <person name="Korzhanova M."/>
            <person name="Belova V."/>
            <person name="Korostin D."/>
            <person name="Efimov B.A."/>
        </authorList>
    </citation>
    <scope>NUCLEOTIDE SEQUENCE</scope>
    <source>
        <strain evidence="12">ASD5720</strain>
    </source>
</reference>
<evidence type="ECO:0000259" key="11">
    <source>
        <dbReference type="PROSITE" id="PS51352"/>
    </source>
</evidence>
<keyword evidence="5 10" id="KW-1015">Disulfide bond</keyword>
<dbReference type="EMBL" id="JAHQCW010000060">
    <property type="protein sequence ID" value="MBU9739434.1"/>
    <property type="molecule type" value="Genomic_DNA"/>
</dbReference>
<dbReference type="PIRSF" id="PIRSF000077">
    <property type="entry name" value="Thioredoxin"/>
    <property type="match status" value="1"/>
</dbReference>
<evidence type="ECO:0000256" key="5">
    <source>
        <dbReference type="ARBA" id="ARBA00023157"/>
    </source>
</evidence>
<dbReference type="Proteomes" id="UP000712157">
    <property type="component" value="Unassembled WGS sequence"/>
</dbReference>
<feature type="domain" description="Thioredoxin" evidence="11">
    <location>
        <begin position="1"/>
        <end position="106"/>
    </location>
</feature>
<dbReference type="RefSeq" id="WP_158348121.1">
    <property type="nucleotide sequence ID" value="NZ_JAHQCW010000060.1"/>
</dbReference>
<feature type="disulfide bond" description="Redox-active" evidence="10">
    <location>
        <begin position="30"/>
        <end position="33"/>
    </location>
</feature>
<organism evidence="12 13">
    <name type="scientific">Diplocloster agilis</name>
    <dbReference type="NCBI Taxonomy" id="2850323"/>
    <lineage>
        <taxon>Bacteria</taxon>
        <taxon>Bacillati</taxon>
        <taxon>Bacillota</taxon>
        <taxon>Clostridia</taxon>
        <taxon>Lachnospirales</taxon>
        <taxon>Lachnospiraceae</taxon>
        <taxon>Diplocloster</taxon>
    </lineage>
</organism>
<dbReference type="GO" id="GO:0015035">
    <property type="term" value="F:protein-disulfide reductase activity"/>
    <property type="evidence" value="ECO:0007669"/>
    <property type="project" value="UniProtKB-UniRule"/>
</dbReference>
<gene>
    <name evidence="12" type="primary">trxA</name>
    <name evidence="12" type="ORF">KTH89_23135</name>
</gene>
<feature type="active site" description="Nucleophile" evidence="9">
    <location>
        <position position="30"/>
    </location>
</feature>
<dbReference type="NCBIfam" id="TIGR01068">
    <property type="entry name" value="thioredoxin"/>
    <property type="match status" value="1"/>
</dbReference>
<dbReference type="InterPro" id="IPR005746">
    <property type="entry name" value="Thioredoxin"/>
</dbReference>
<protein>
    <recommendedName>
        <fullName evidence="2 7">Thioredoxin</fullName>
    </recommendedName>
</protein>
<accession>A0A949K423</accession>
<dbReference type="PANTHER" id="PTHR45663:SF11">
    <property type="entry name" value="GEO12009P1"/>
    <property type="match status" value="1"/>
</dbReference>
<keyword evidence="4" id="KW-0249">Electron transport</keyword>
<keyword evidence="6 10" id="KW-0676">Redox-active center</keyword>
<dbReference type="SUPFAM" id="SSF52833">
    <property type="entry name" value="Thioredoxin-like"/>
    <property type="match status" value="1"/>
</dbReference>
<dbReference type="InterPro" id="IPR017937">
    <property type="entry name" value="Thioredoxin_CS"/>
</dbReference>
<evidence type="ECO:0000256" key="4">
    <source>
        <dbReference type="ARBA" id="ARBA00022982"/>
    </source>
</evidence>
<dbReference type="InterPro" id="IPR013766">
    <property type="entry name" value="Thioredoxin_domain"/>
</dbReference>
<evidence type="ECO:0000313" key="12">
    <source>
        <dbReference type="EMBL" id="MBU9739434.1"/>
    </source>
</evidence>
<dbReference type="FunFam" id="3.40.30.10:FF:000001">
    <property type="entry name" value="Thioredoxin"/>
    <property type="match status" value="1"/>
</dbReference>
<dbReference type="InterPro" id="IPR036249">
    <property type="entry name" value="Thioredoxin-like_sf"/>
</dbReference>
<feature type="site" description="Deprotonates C-terminal active site Cys" evidence="9">
    <location>
        <position position="24"/>
    </location>
</feature>
<evidence type="ECO:0000256" key="7">
    <source>
        <dbReference type="NCBIfam" id="TIGR01068"/>
    </source>
</evidence>
<feature type="site" description="Contributes to redox potential value" evidence="9">
    <location>
        <position position="32"/>
    </location>
</feature>
<dbReference type="Pfam" id="PF00085">
    <property type="entry name" value="Thioredoxin"/>
    <property type="match status" value="1"/>
</dbReference>
<proteinExistence type="inferred from homology"/>
<dbReference type="PANTHER" id="PTHR45663">
    <property type="entry name" value="GEO12009P1"/>
    <property type="match status" value="1"/>
</dbReference>
<dbReference type="PROSITE" id="PS00194">
    <property type="entry name" value="THIOREDOXIN_1"/>
    <property type="match status" value="1"/>
</dbReference>
<comment type="caution">
    <text evidence="12">The sequence shown here is derived from an EMBL/GenBank/DDBJ whole genome shotgun (WGS) entry which is preliminary data.</text>
</comment>